<evidence type="ECO:0000259" key="8">
    <source>
        <dbReference type="PROSITE" id="PS51384"/>
    </source>
</evidence>
<dbReference type="InterPro" id="IPR012675">
    <property type="entry name" value="Beta-grasp_dom_sf"/>
</dbReference>
<evidence type="ECO:0000256" key="3">
    <source>
        <dbReference type="ARBA" id="ARBA00022714"/>
    </source>
</evidence>
<dbReference type="AlphaFoldDB" id="A0A4Y3WPD2"/>
<organism evidence="9 10">
    <name type="scientific">Pseudonocardia hydrocarbonoxydans</name>
    <dbReference type="NCBI Taxonomy" id="76726"/>
    <lineage>
        <taxon>Bacteria</taxon>
        <taxon>Bacillati</taxon>
        <taxon>Actinomycetota</taxon>
        <taxon>Actinomycetes</taxon>
        <taxon>Pseudonocardiales</taxon>
        <taxon>Pseudonocardiaceae</taxon>
        <taxon>Pseudonocardia</taxon>
    </lineage>
</organism>
<keyword evidence="3" id="KW-0001">2Fe-2S</keyword>
<proteinExistence type="predicted"/>
<dbReference type="Gene3D" id="2.40.30.10">
    <property type="entry name" value="Translation factors"/>
    <property type="match status" value="1"/>
</dbReference>
<dbReference type="InterPro" id="IPR006058">
    <property type="entry name" value="2Fe2S_fd_BS"/>
</dbReference>
<keyword evidence="6" id="KW-0408">Iron</keyword>
<feature type="domain" description="FAD-binding FR-type" evidence="8">
    <location>
        <begin position="43"/>
        <end position="143"/>
    </location>
</feature>
<dbReference type="EMBL" id="BJNG01000020">
    <property type="protein sequence ID" value="GEC20644.1"/>
    <property type="molecule type" value="Genomic_DNA"/>
</dbReference>
<dbReference type="CDD" id="cd00207">
    <property type="entry name" value="fer2"/>
    <property type="match status" value="1"/>
</dbReference>
<dbReference type="InterPro" id="IPR001041">
    <property type="entry name" value="2Fe-2S_ferredoxin-type"/>
</dbReference>
<dbReference type="Proteomes" id="UP000320338">
    <property type="component" value="Unassembled WGS sequence"/>
</dbReference>
<dbReference type="PROSITE" id="PS00197">
    <property type="entry name" value="2FE2S_FER_1"/>
    <property type="match status" value="1"/>
</dbReference>
<gene>
    <name evidence="9" type="ORF">PHY01_29270</name>
</gene>
<keyword evidence="5" id="KW-0560">Oxidoreductase</keyword>
<dbReference type="InterPro" id="IPR017938">
    <property type="entry name" value="Riboflavin_synthase-like_b-brl"/>
</dbReference>
<dbReference type="PROSITE" id="PS51384">
    <property type="entry name" value="FAD_FR"/>
    <property type="match status" value="1"/>
</dbReference>
<dbReference type="PANTHER" id="PTHR47354">
    <property type="entry name" value="NADH OXIDOREDUCTASE HCR"/>
    <property type="match status" value="1"/>
</dbReference>
<evidence type="ECO:0000256" key="5">
    <source>
        <dbReference type="ARBA" id="ARBA00023002"/>
    </source>
</evidence>
<comment type="caution">
    <text evidence="9">The sequence shown here is derived from an EMBL/GenBank/DDBJ whole genome shotgun (WGS) entry which is preliminary data.</text>
</comment>
<dbReference type="SUPFAM" id="SSF52343">
    <property type="entry name" value="Ferredoxin reductase-like, C-terminal NADP-linked domain"/>
    <property type="match status" value="1"/>
</dbReference>
<dbReference type="InterPro" id="IPR036010">
    <property type="entry name" value="2Fe-2S_ferredoxin-like_sf"/>
</dbReference>
<evidence type="ECO:0000256" key="4">
    <source>
        <dbReference type="ARBA" id="ARBA00022723"/>
    </source>
</evidence>
<accession>A0A4Y3WPD2</accession>
<dbReference type="GO" id="GO:0016491">
    <property type="term" value="F:oxidoreductase activity"/>
    <property type="evidence" value="ECO:0007669"/>
    <property type="project" value="UniProtKB-KW"/>
</dbReference>
<dbReference type="SUPFAM" id="SSF63380">
    <property type="entry name" value="Riboflavin synthase domain-like"/>
    <property type="match status" value="1"/>
</dbReference>
<keyword evidence="7" id="KW-0411">Iron-sulfur</keyword>
<comment type="cofactor">
    <cofactor evidence="1">
        <name>FAD</name>
        <dbReference type="ChEBI" id="CHEBI:57692"/>
    </cofactor>
</comment>
<keyword evidence="4" id="KW-0479">Metal-binding</keyword>
<dbReference type="InterPro" id="IPR008333">
    <property type="entry name" value="Cbr1-like_FAD-bd_dom"/>
</dbReference>
<evidence type="ECO:0000256" key="6">
    <source>
        <dbReference type="ARBA" id="ARBA00023004"/>
    </source>
</evidence>
<keyword evidence="2" id="KW-0285">Flavoprotein</keyword>
<evidence type="ECO:0000256" key="2">
    <source>
        <dbReference type="ARBA" id="ARBA00022630"/>
    </source>
</evidence>
<dbReference type="InterPro" id="IPR050415">
    <property type="entry name" value="MRET"/>
</dbReference>
<dbReference type="Pfam" id="PF00970">
    <property type="entry name" value="FAD_binding_6"/>
    <property type="match status" value="1"/>
</dbReference>
<dbReference type="Gene3D" id="3.10.20.30">
    <property type="match status" value="1"/>
</dbReference>
<evidence type="ECO:0000313" key="10">
    <source>
        <dbReference type="Proteomes" id="UP000320338"/>
    </source>
</evidence>
<reference evidence="9 10" key="1">
    <citation type="submission" date="2019-06" db="EMBL/GenBank/DDBJ databases">
        <title>Whole genome shotgun sequence of Pseudonocardia hydrocarbonoxydans NBRC 14498.</title>
        <authorList>
            <person name="Hosoyama A."/>
            <person name="Uohara A."/>
            <person name="Ohji S."/>
            <person name="Ichikawa N."/>
        </authorList>
    </citation>
    <scope>NUCLEOTIDE SEQUENCE [LARGE SCALE GENOMIC DNA]</scope>
    <source>
        <strain evidence="9 10">NBRC 14498</strain>
    </source>
</reference>
<keyword evidence="10" id="KW-1185">Reference proteome</keyword>
<evidence type="ECO:0000256" key="1">
    <source>
        <dbReference type="ARBA" id="ARBA00001974"/>
    </source>
</evidence>
<evidence type="ECO:0000256" key="7">
    <source>
        <dbReference type="ARBA" id="ARBA00023014"/>
    </source>
</evidence>
<dbReference type="InterPro" id="IPR017927">
    <property type="entry name" value="FAD-bd_FR_type"/>
</dbReference>
<protein>
    <submittedName>
        <fullName evidence="9">Putative oxidoreductase</fullName>
    </submittedName>
</protein>
<evidence type="ECO:0000313" key="9">
    <source>
        <dbReference type="EMBL" id="GEC20644.1"/>
    </source>
</evidence>
<dbReference type="SUPFAM" id="SSF54292">
    <property type="entry name" value="2Fe-2S ferredoxin-like"/>
    <property type="match status" value="1"/>
</dbReference>
<dbReference type="GO" id="GO:0046872">
    <property type="term" value="F:metal ion binding"/>
    <property type="evidence" value="ECO:0007669"/>
    <property type="project" value="UniProtKB-KW"/>
</dbReference>
<dbReference type="InterPro" id="IPR039261">
    <property type="entry name" value="FNR_nucleotide-bd"/>
</dbReference>
<dbReference type="PANTHER" id="PTHR47354:SF1">
    <property type="entry name" value="CARNITINE MONOOXYGENASE REDUCTASE SUBUNIT"/>
    <property type="match status" value="1"/>
</dbReference>
<name>A0A4Y3WPD2_9PSEU</name>
<dbReference type="CDD" id="cd06185">
    <property type="entry name" value="PDR_like"/>
    <property type="match status" value="1"/>
</dbReference>
<dbReference type="Gene3D" id="3.40.50.80">
    <property type="entry name" value="Nucleotide-binding domain of ferredoxin-NADP reductase (FNR) module"/>
    <property type="match status" value="1"/>
</dbReference>
<dbReference type="GO" id="GO:0051537">
    <property type="term" value="F:2 iron, 2 sulfur cluster binding"/>
    <property type="evidence" value="ECO:0007669"/>
    <property type="project" value="UniProtKB-KW"/>
</dbReference>
<dbReference type="PRINTS" id="PR00409">
    <property type="entry name" value="PHDIOXRDTASE"/>
</dbReference>
<dbReference type="Pfam" id="PF00111">
    <property type="entry name" value="Fer2"/>
    <property type="match status" value="1"/>
</dbReference>
<sequence>MTAVPRDLRGRDRPDRAMATLAAVGGAYRSLARRPGRAPTPVDRTLHLRVAERVVVADGVVALRLAAPDGRPLPVWQPGCHLDVGLPSGRRRQYALTGDPADRRGYRVAVRAVPGGSGSAEMHALAVGDAVAVRGPRNAFPFVVRPRMLFVAGGIGITPIAPMVRAAARLGVDWRLVYTGRTRASMPFLDVLRSPRVAVRPDDEFGTPTDLLATALAGAAVYACGPPPMLDALRADLPASRATALHVERFSPPPVVGGRPFRLVLARSGVTLDVPADRTVLDVVREVRPDVSYSCRQGFCGTCRIGDTLICTDRAAGDRLVLDL</sequence>